<dbReference type="InterPro" id="IPR000587">
    <property type="entry name" value="Creatinase_N"/>
</dbReference>
<dbReference type="InterPro" id="IPR029149">
    <property type="entry name" value="Creatin/AminoP/Spt16_N"/>
</dbReference>
<dbReference type="InterPro" id="IPR033740">
    <property type="entry name" value="Pept_M24B"/>
</dbReference>
<evidence type="ECO:0000256" key="4">
    <source>
        <dbReference type="SAM" id="SignalP"/>
    </source>
</evidence>
<dbReference type="InterPro" id="IPR050422">
    <property type="entry name" value="X-Pro_aminopeptidase_P"/>
</dbReference>
<dbReference type="FunFam" id="3.90.230.10:FF:000009">
    <property type="entry name" value="xaa-Pro aminopeptidase 2"/>
    <property type="match status" value="1"/>
</dbReference>
<dbReference type="OMA" id="IRTYVQI"/>
<dbReference type="GO" id="GO:0046872">
    <property type="term" value="F:metal ion binding"/>
    <property type="evidence" value="ECO:0007669"/>
    <property type="project" value="UniProtKB-KW"/>
</dbReference>
<keyword evidence="2" id="KW-0479">Metal-binding</keyword>
<dbReference type="InterPro" id="IPR036005">
    <property type="entry name" value="Creatinase/aminopeptidase-like"/>
</dbReference>
<dbReference type="AlphaFoldDB" id="A0A336M861"/>
<gene>
    <name evidence="8" type="primary">CSON010922</name>
</gene>
<dbReference type="PANTHER" id="PTHR43763:SF6">
    <property type="entry name" value="XAA-PRO AMINOPEPTIDASE 1"/>
    <property type="match status" value="1"/>
</dbReference>
<dbReference type="Pfam" id="PF16188">
    <property type="entry name" value="Peptidase_M24_C"/>
    <property type="match status" value="1"/>
</dbReference>
<evidence type="ECO:0000313" key="8">
    <source>
        <dbReference type="EMBL" id="SSX24557.1"/>
    </source>
</evidence>
<name>A0A336M861_CULSO</name>
<feature type="domain" description="Peptidase M24" evidence="5">
    <location>
        <begin position="364"/>
        <end position="578"/>
    </location>
</feature>
<evidence type="ECO:0000256" key="2">
    <source>
        <dbReference type="ARBA" id="ARBA00022723"/>
    </source>
</evidence>
<evidence type="ECO:0000259" key="6">
    <source>
        <dbReference type="Pfam" id="PF01321"/>
    </source>
</evidence>
<dbReference type="GO" id="GO:0005737">
    <property type="term" value="C:cytoplasm"/>
    <property type="evidence" value="ECO:0007669"/>
    <property type="project" value="UniProtKB-ARBA"/>
</dbReference>
<keyword evidence="3" id="KW-0378">Hydrolase</keyword>
<dbReference type="InterPro" id="IPR032416">
    <property type="entry name" value="Peptidase_M24_C"/>
</dbReference>
<reference evidence="8" key="1">
    <citation type="submission" date="2018-07" db="EMBL/GenBank/DDBJ databases">
        <authorList>
            <person name="Quirk P.G."/>
            <person name="Krulwich T.A."/>
        </authorList>
    </citation>
    <scope>NUCLEOTIDE SEQUENCE</scope>
</reference>
<dbReference type="Gene3D" id="3.40.350.10">
    <property type="entry name" value="Creatinase/prolidase N-terminal domain"/>
    <property type="match status" value="2"/>
</dbReference>
<feature type="domain" description="Peptidase M24 C-terminal" evidence="7">
    <location>
        <begin position="589"/>
        <end position="651"/>
    </location>
</feature>
<comment type="similarity">
    <text evidence="1">Belongs to the peptidase M24B family.</text>
</comment>
<dbReference type="Pfam" id="PF00557">
    <property type="entry name" value="Peptidase_M24"/>
    <property type="match status" value="1"/>
</dbReference>
<dbReference type="SUPFAM" id="SSF53092">
    <property type="entry name" value="Creatinase/prolidase N-terminal domain"/>
    <property type="match status" value="2"/>
</dbReference>
<feature type="domain" description="Creatinase N-terminal" evidence="6">
    <location>
        <begin position="51"/>
        <end position="177"/>
    </location>
</feature>
<dbReference type="GO" id="GO:0070006">
    <property type="term" value="F:metalloaminopeptidase activity"/>
    <property type="evidence" value="ECO:0007669"/>
    <property type="project" value="InterPro"/>
</dbReference>
<dbReference type="InterPro" id="IPR000994">
    <property type="entry name" value="Pept_M24"/>
</dbReference>
<evidence type="ECO:0000256" key="1">
    <source>
        <dbReference type="ARBA" id="ARBA00008766"/>
    </source>
</evidence>
<organism evidence="8">
    <name type="scientific">Culicoides sonorensis</name>
    <name type="common">Biting midge</name>
    <dbReference type="NCBI Taxonomy" id="179676"/>
    <lineage>
        <taxon>Eukaryota</taxon>
        <taxon>Metazoa</taxon>
        <taxon>Ecdysozoa</taxon>
        <taxon>Arthropoda</taxon>
        <taxon>Hexapoda</taxon>
        <taxon>Insecta</taxon>
        <taxon>Pterygota</taxon>
        <taxon>Neoptera</taxon>
        <taxon>Endopterygota</taxon>
        <taxon>Diptera</taxon>
        <taxon>Nematocera</taxon>
        <taxon>Chironomoidea</taxon>
        <taxon>Ceratopogonidae</taxon>
        <taxon>Ceratopogoninae</taxon>
        <taxon>Culicoides</taxon>
        <taxon>Monoculicoides</taxon>
    </lineage>
</organism>
<evidence type="ECO:0000256" key="3">
    <source>
        <dbReference type="ARBA" id="ARBA00022801"/>
    </source>
</evidence>
<dbReference type="CDD" id="cd01085">
    <property type="entry name" value="APP"/>
    <property type="match status" value="1"/>
</dbReference>
<feature type="chain" id="PRO_5016457786" evidence="4">
    <location>
        <begin position="21"/>
        <end position="688"/>
    </location>
</feature>
<dbReference type="Pfam" id="PF01321">
    <property type="entry name" value="Creatinase_N"/>
    <property type="match status" value="1"/>
</dbReference>
<evidence type="ECO:0000259" key="5">
    <source>
        <dbReference type="Pfam" id="PF00557"/>
    </source>
</evidence>
<dbReference type="Pfam" id="PF16189">
    <property type="entry name" value="Creatinase_N_2"/>
    <property type="match status" value="1"/>
</dbReference>
<sequence length="688" mass="79055">MKFLHIILFIAATYLNHISCEHFIGIQRKNCEGRTKIHIRDGYIDNPIHRRLSKLREQMHTRAEIDAYIITSFDEHLNDRIQEFDERHKYISGFSGMVATIAVTLKSVALWTDDRFIELANEELDCDWHIFKMNESPSVADWLGQGHESVGRVGADPKMVPHVTWDAWKKNLSNQGLILLSVENNLVDNIWTKDRPEPRQFSVKVYPQLYAGEKWQSKLQRLRKALKSHDADAMVITSLTEIAYLLNLRGYDIPYIPVFKAYMLVTSSTAYLYTNKAKITLGIELHLKLKECSENCIYLRNYGNIFDDIRKFSQRWRSVLVPAPSSFDHGASEAIYLAFSNNIIVEKVSPVIYMRAQKNEVEKEGMRRAHIRDAAAMCEVFAYLEQRYLLGDSFTELSLADKIDSFRLSTNFSKGLSLPTMVAFGSHAGQPYYVPSNKTNAQINDENLILIESGGQYLDGTTDVSRTIHLGNPTAEQKKIYTNVLIGLIRLSMLQFPENMRPAGIDAIARGPQWGMGKDYPHATGHGIGCLFITPSSIDYNNQNKHPFREGYFFTAEPSYYRPGLYGVRLENVLEVNEMQDSHTNSERFLNFKTVTLLPFEPKLIDRTLMSAPEKKWLNDYNAKIREEVGKFLKENMKMDAFYWMMNKTQHVIEYLPESEYKARAGSQLSCSPNVVFVVVYSLFLIKL</sequence>
<accession>A0A336M861</accession>
<feature type="signal peptide" evidence="4">
    <location>
        <begin position="1"/>
        <end position="20"/>
    </location>
</feature>
<evidence type="ECO:0000259" key="7">
    <source>
        <dbReference type="Pfam" id="PF16188"/>
    </source>
</evidence>
<protein>
    <submittedName>
        <fullName evidence="8">CSON010922 protein</fullName>
    </submittedName>
</protein>
<keyword evidence="4" id="KW-0732">Signal</keyword>
<dbReference type="EMBL" id="UFQT01000456">
    <property type="protein sequence ID" value="SSX24557.1"/>
    <property type="molecule type" value="Genomic_DNA"/>
</dbReference>
<dbReference type="SUPFAM" id="SSF55920">
    <property type="entry name" value="Creatinase/aminopeptidase"/>
    <property type="match status" value="1"/>
</dbReference>
<proteinExistence type="inferred from homology"/>
<dbReference type="PANTHER" id="PTHR43763">
    <property type="entry name" value="XAA-PRO AMINOPEPTIDASE 1"/>
    <property type="match status" value="1"/>
</dbReference>
<dbReference type="VEuPathDB" id="VectorBase:CSON010922"/>
<dbReference type="Gene3D" id="3.90.230.10">
    <property type="entry name" value="Creatinase/methionine aminopeptidase superfamily"/>
    <property type="match status" value="1"/>
</dbReference>